<comment type="catalytic activity">
    <reaction evidence="8">
        <text>H2O(in) = H2O(out)</text>
        <dbReference type="Rhea" id="RHEA:29667"/>
        <dbReference type="ChEBI" id="CHEBI:15377"/>
    </reaction>
</comment>
<feature type="transmembrane region" description="Helical" evidence="11">
    <location>
        <begin position="94"/>
        <end position="115"/>
    </location>
</feature>
<dbReference type="FunFam" id="1.20.1080.10:FF:000027">
    <property type="entry name" value="MIP aquaporin"/>
    <property type="match status" value="1"/>
</dbReference>
<dbReference type="PRINTS" id="PR00783">
    <property type="entry name" value="MINTRINSICP"/>
</dbReference>
<evidence type="ECO:0000256" key="7">
    <source>
        <dbReference type="ARBA" id="ARBA00023136"/>
    </source>
</evidence>
<dbReference type="InterPro" id="IPR023271">
    <property type="entry name" value="Aquaporin-like"/>
</dbReference>
<gene>
    <name evidence="12" type="ORF">AO090001000510</name>
</gene>
<dbReference type="GO" id="GO:0005886">
    <property type="term" value="C:plasma membrane"/>
    <property type="evidence" value="ECO:0007669"/>
    <property type="project" value="TreeGrafter"/>
</dbReference>
<dbReference type="RefSeq" id="XP_023089693.1">
    <property type="nucleotide sequence ID" value="XM_023234584.1"/>
</dbReference>
<dbReference type="PANTHER" id="PTHR43829:SF9">
    <property type="entry name" value="AQUAPORIN-9"/>
    <property type="match status" value="1"/>
</dbReference>
<dbReference type="InterPro" id="IPR000425">
    <property type="entry name" value="MIP"/>
</dbReference>
<evidence type="ECO:0000256" key="11">
    <source>
        <dbReference type="SAM" id="Phobius"/>
    </source>
</evidence>
<dbReference type="Gene3D" id="1.20.1080.10">
    <property type="entry name" value="Glycerol uptake facilitator protein"/>
    <property type="match status" value="1"/>
</dbReference>
<reference evidence="12 13" key="1">
    <citation type="journal article" date="2005" name="Nature">
        <title>Genome sequencing and analysis of Aspergillus oryzae.</title>
        <authorList>
            <person name="Machida M."/>
            <person name="Asai K."/>
            <person name="Sano M."/>
            <person name="Tanaka T."/>
            <person name="Kumagai T."/>
            <person name="Terai G."/>
            <person name="Kusumoto K."/>
            <person name="Arima T."/>
            <person name="Akita O."/>
            <person name="Kashiwagi Y."/>
            <person name="Abe K."/>
            <person name="Gomi K."/>
            <person name="Horiuchi H."/>
            <person name="Kitamoto K."/>
            <person name="Kobayashi T."/>
            <person name="Takeuchi M."/>
            <person name="Denning D.W."/>
            <person name="Galagan J.E."/>
            <person name="Nierman W.C."/>
            <person name="Yu J."/>
            <person name="Archer D.B."/>
            <person name="Bennett J.W."/>
            <person name="Bhatnagar D."/>
            <person name="Cleveland T.E."/>
            <person name="Fedorova N.D."/>
            <person name="Gotoh O."/>
            <person name="Horikawa H."/>
            <person name="Hosoyama A."/>
            <person name="Ichinomiya M."/>
            <person name="Igarashi R."/>
            <person name="Iwashita K."/>
            <person name="Juvvadi P.R."/>
            <person name="Kato M."/>
            <person name="Kato Y."/>
            <person name="Kin T."/>
            <person name="Kokubun A."/>
            <person name="Maeda H."/>
            <person name="Maeyama N."/>
            <person name="Maruyama J."/>
            <person name="Nagasaki H."/>
            <person name="Nakajima T."/>
            <person name="Oda K."/>
            <person name="Okada K."/>
            <person name="Paulsen I."/>
            <person name="Sakamoto K."/>
            <person name="Sawano T."/>
            <person name="Takahashi M."/>
            <person name="Takase K."/>
            <person name="Terabayashi Y."/>
            <person name="Wortman J."/>
            <person name="Yamada O."/>
            <person name="Yamagata Y."/>
            <person name="Anazawa H."/>
            <person name="Hata Y."/>
            <person name="Koide Y."/>
            <person name="Komori T."/>
            <person name="Koyama Y."/>
            <person name="Minetoki T."/>
            <person name="Suharnan S."/>
            <person name="Tanaka A."/>
            <person name="Isono K."/>
            <person name="Kuhara S."/>
            <person name="Ogasawara N."/>
            <person name="Kikuchi H."/>
        </authorList>
    </citation>
    <scope>NUCLEOTIDE SEQUENCE [LARGE SCALE GENOMIC DNA]</scope>
    <source>
        <strain evidence="13">ATCC 42149 / RIB 40</strain>
    </source>
</reference>
<evidence type="ECO:0000256" key="6">
    <source>
        <dbReference type="ARBA" id="ARBA00022989"/>
    </source>
</evidence>
<dbReference type="KEGG" id="aor:AO090001000510"/>
<feature type="transmembrane region" description="Helical" evidence="11">
    <location>
        <begin position="198"/>
        <end position="215"/>
    </location>
</feature>
<feature type="transmembrane region" description="Helical" evidence="11">
    <location>
        <begin position="63"/>
        <end position="82"/>
    </location>
</feature>
<keyword evidence="7 11" id="KW-0472">Membrane</keyword>
<dbReference type="HOGENOM" id="CLU_020019_9_0_1"/>
<evidence type="ECO:0000313" key="13">
    <source>
        <dbReference type="Proteomes" id="UP000006564"/>
    </source>
</evidence>
<evidence type="ECO:0000256" key="4">
    <source>
        <dbReference type="ARBA" id="ARBA00022692"/>
    </source>
</evidence>
<dbReference type="Pfam" id="PF00230">
    <property type="entry name" value="MIP"/>
    <property type="match status" value="1"/>
</dbReference>
<evidence type="ECO:0000313" key="12">
    <source>
        <dbReference type="EMBL" id="BAE57020.1"/>
    </source>
</evidence>
<dbReference type="InterPro" id="IPR022357">
    <property type="entry name" value="MIP_CS"/>
</dbReference>
<dbReference type="GO" id="GO:0015250">
    <property type="term" value="F:water channel activity"/>
    <property type="evidence" value="ECO:0007669"/>
    <property type="project" value="TreeGrafter"/>
</dbReference>
<dbReference type="InterPro" id="IPR050363">
    <property type="entry name" value="MIP/Aquaporin"/>
</dbReference>
<dbReference type="GeneID" id="5990993"/>
<dbReference type="GO" id="GO:0015254">
    <property type="term" value="F:glycerol channel activity"/>
    <property type="evidence" value="ECO:0007669"/>
    <property type="project" value="TreeGrafter"/>
</dbReference>
<name>Q2UN45_ASPOR</name>
<keyword evidence="6 11" id="KW-1133">Transmembrane helix</keyword>
<sequence>MKQIIEHTTTDHQDGTHVAVLSTDKPVSPALDITLSSDQTEPAHPQLLWGKTREYIRDGASEFFGTMILVLFGDGVVAQVTLSHGEKGDYQSISWGWGLGVMLGVYASGISGSHINPAVTLASCILRKFPWRKFPIYLVAQVLGAMCGAAIVYGNYKSAIDVYEGGPGIRTVPGYSPNATAGIFCTYPAAFMTQTGQFFSEFIASAILMFMIFALKDDTNLGAGPLTPLALFFVVFGIGACFGWETGYAINLARDFGPRLLTYMLGYGPHVWTAGNYYFWVPIIAPFLGCTFGGWIYDMFLYTGAESPVNTPYIGLRRLVTPLRPKHHDSGNHTMTLLILSWMLPLIKVLSQDRFQLFGSDKILVERGYVLRSVFRLGILLLPNGYPFLFQIFCSTSSL</sequence>
<protein>
    <submittedName>
        <fullName evidence="12">DNA, SC001</fullName>
    </submittedName>
</protein>
<feature type="transmembrane region" description="Helical" evidence="11">
    <location>
        <begin position="136"/>
        <end position="156"/>
    </location>
</feature>
<evidence type="ECO:0000256" key="5">
    <source>
        <dbReference type="ARBA" id="ARBA00022737"/>
    </source>
</evidence>
<evidence type="ECO:0000256" key="9">
    <source>
        <dbReference type="ARBA" id="ARBA00049405"/>
    </source>
</evidence>
<feature type="transmembrane region" description="Helical" evidence="11">
    <location>
        <begin position="227"/>
        <end position="250"/>
    </location>
</feature>
<keyword evidence="4 10" id="KW-0812">Transmembrane</keyword>
<dbReference type="EMBL" id="BA000050">
    <property type="protein sequence ID" value="BAE57020.1"/>
    <property type="molecule type" value="Genomic_DNA"/>
</dbReference>
<evidence type="ECO:0000256" key="10">
    <source>
        <dbReference type="RuleBase" id="RU000477"/>
    </source>
</evidence>
<evidence type="ECO:0000256" key="3">
    <source>
        <dbReference type="ARBA" id="ARBA00022448"/>
    </source>
</evidence>
<comment type="catalytic activity">
    <reaction evidence="9">
        <text>glycerol(in) = glycerol(out)</text>
        <dbReference type="Rhea" id="RHEA:29675"/>
        <dbReference type="ChEBI" id="CHEBI:17754"/>
    </reaction>
</comment>
<evidence type="ECO:0000256" key="2">
    <source>
        <dbReference type="ARBA" id="ARBA00006175"/>
    </source>
</evidence>
<dbReference type="PROSITE" id="PS00221">
    <property type="entry name" value="MIP"/>
    <property type="match status" value="1"/>
</dbReference>
<keyword evidence="13" id="KW-1185">Reference proteome</keyword>
<proteinExistence type="inferred from homology"/>
<dbReference type="OMA" id="VHIGFTL"/>
<dbReference type="NCBIfam" id="TIGR00861">
    <property type="entry name" value="MIP"/>
    <property type="match status" value="1"/>
</dbReference>
<comment type="subcellular location">
    <subcellularLocation>
        <location evidence="1">Membrane</location>
        <topology evidence="1">Multi-pass membrane protein</topology>
    </subcellularLocation>
</comment>
<dbReference type="STRING" id="510516.Q2UN45"/>
<comment type="similarity">
    <text evidence="2 10">Belongs to the MIP/aquaporin (TC 1.A.8) family.</text>
</comment>
<dbReference type="SUPFAM" id="SSF81338">
    <property type="entry name" value="Aquaporin-like"/>
    <property type="match status" value="1"/>
</dbReference>
<accession>Q2UN45</accession>
<dbReference type="AlphaFoldDB" id="Q2UN45"/>
<evidence type="ECO:0000256" key="1">
    <source>
        <dbReference type="ARBA" id="ARBA00004141"/>
    </source>
</evidence>
<dbReference type="PANTHER" id="PTHR43829">
    <property type="entry name" value="AQUAPORIN OR AQUAGLYCEROPORIN RELATED"/>
    <property type="match status" value="1"/>
</dbReference>
<dbReference type="VEuPathDB" id="FungiDB:AO090001000510"/>
<feature type="transmembrane region" description="Helical" evidence="11">
    <location>
        <begin position="277"/>
        <end position="297"/>
    </location>
</feature>
<keyword evidence="5" id="KW-0677">Repeat</keyword>
<evidence type="ECO:0000256" key="8">
    <source>
        <dbReference type="ARBA" id="ARBA00034651"/>
    </source>
</evidence>
<keyword evidence="3 10" id="KW-0813">Transport</keyword>
<organism evidence="12 13">
    <name type="scientific">Aspergillus oryzae (strain ATCC 42149 / RIB 40)</name>
    <name type="common">Yellow koji mold</name>
    <dbReference type="NCBI Taxonomy" id="510516"/>
    <lineage>
        <taxon>Eukaryota</taxon>
        <taxon>Fungi</taxon>
        <taxon>Dikarya</taxon>
        <taxon>Ascomycota</taxon>
        <taxon>Pezizomycotina</taxon>
        <taxon>Eurotiomycetes</taxon>
        <taxon>Eurotiomycetidae</taxon>
        <taxon>Eurotiales</taxon>
        <taxon>Aspergillaceae</taxon>
        <taxon>Aspergillus</taxon>
        <taxon>Aspergillus subgen. Circumdati</taxon>
    </lineage>
</organism>
<dbReference type="Proteomes" id="UP000006564">
    <property type="component" value="Chromosome 2"/>
</dbReference>
<dbReference type="CDD" id="cd00333">
    <property type="entry name" value="MIP"/>
    <property type="match status" value="1"/>
</dbReference>
<dbReference type="EMBL" id="AP007154">
    <property type="protein sequence ID" value="BAE57020.1"/>
    <property type="molecule type" value="Genomic_DNA"/>
</dbReference>